<protein>
    <submittedName>
        <fullName evidence="1">Uncharacterized protein</fullName>
    </submittedName>
</protein>
<dbReference type="Proteomes" id="UP000799766">
    <property type="component" value="Unassembled WGS sequence"/>
</dbReference>
<accession>A0A6A6P9Z4</accession>
<evidence type="ECO:0000313" key="2">
    <source>
        <dbReference type="Proteomes" id="UP000799766"/>
    </source>
</evidence>
<sequence length="132" mass="14221">MLQPTRPRTYAYFPWRNSASLCLNSSYCFLTYWSVVLGRETLGGMIGSVDGRGRWLASGARLTLSGPGQEGLVGSRCGLIFSTLRLSPKLPLGGSNEYDRATLGWTRLDGPGNIASLTNKQGVLLMLAGCFA</sequence>
<dbReference type="AlphaFoldDB" id="A0A6A6P9Z4"/>
<reference evidence="1" key="1">
    <citation type="journal article" date="2020" name="Stud. Mycol.">
        <title>101 Dothideomycetes genomes: a test case for predicting lifestyles and emergence of pathogens.</title>
        <authorList>
            <person name="Haridas S."/>
            <person name="Albert R."/>
            <person name="Binder M."/>
            <person name="Bloem J."/>
            <person name="Labutti K."/>
            <person name="Salamov A."/>
            <person name="Andreopoulos B."/>
            <person name="Baker S."/>
            <person name="Barry K."/>
            <person name="Bills G."/>
            <person name="Bluhm B."/>
            <person name="Cannon C."/>
            <person name="Castanera R."/>
            <person name="Culley D."/>
            <person name="Daum C."/>
            <person name="Ezra D."/>
            <person name="Gonzalez J."/>
            <person name="Henrissat B."/>
            <person name="Kuo A."/>
            <person name="Liang C."/>
            <person name="Lipzen A."/>
            <person name="Lutzoni F."/>
            <person name="Magnuson J."/>
            <person name="Mondo S."/>
            <person name="Nolan M."/>
            <person name="Ohm R."/>
            <person name="Pangilinan J."/>
            <person name="Park H.-J."/>
            <person name="Ramirez L."/>
            <person name="Alfaro M."/>
            <person name="Sun H."/>
            <person name="Tritt A."/>
            <person name="Yoshinaga Y."/>
            <person name="Zwiers L.-H."/>
            <person name="Turgeon B."/>
            <person name="Goodwin S."/>
            <person name="Spatafora J."/>
            <person name="Crous P."/>
            <person name="Grigoriev I."/>
        </authorList>
    </citation>
    <scope>NUCLEOTIDE SEQUENCE</scope>
    <source>
        <strain evidence="1">ATCC 16933</strain>
    </source>
</reference>
<keyword evidence="2" id="KW-1185">Reference proteome</keyword>
<dbReference type="EMBL" id="MU001673">
    <property type="protein sequence ID" value="KAF2460699.1"/>
    <property type="molecule type" value="Genomic_DNA"/>
</dbReference>
<gene>
    <name evidence="1" type="ORF">BDY21DRAFT_171563</name>
</gene>
<proteinExistence type="predicted"/>
<evidence type="ECO:0000313" key="1">
    <source>
        <dbReference type="EMBL" id="KAF2460699.1"/>
    </source>
</evidence>
<organism evidence="1 2">
    <name type="scientific">Lineolata rhizophorae</name>
    <dbReference type="NCBI Taxonomy" id="578093"/>
    <lineage>
        <taxon>Eukaryota</taxon>
        <taxon>Fungi</taxon>
        <taxon>Dikarya</taxon>
        <taxon>Ascomycota</taxon>
        <taxon>Pezizomycotina</taxon>
        <taxon>Dothideomycetes</taxon>
        <taxon>Dothideomycetes incertae sedis</taxon>
        <taxon>Lineolatales</taxon>
        <taxon>Lineolataceae</taxon>
        <taxon>Lineolata</taxon>
    </lineage>
</organism>
<name>A0A6A6P9Z4_9PEZI</name>